<dbReference type="InterPro" id="IPR050694">
    <property type="entry name" value="LRRC14/PRAME"/>
</dbReference>
<protein>
    <submittedName>
        <fullName evidence="4">PRAME family member 3-like</fullName>
    </submittedName>
</protein>
<dbReference type="Proteomes" id="UP000515203">
    <property type="component" value="Unplaced"/>
</dbReference>
<sequence>MSTKSPRVLLELAIESLVRDEELAIEATKALPGEVFPPVFMEAFLRGRAEVMKAMVLSGPFPSLPLGALRSLREQESLHPNWLDELDALLSQKVCSRRLKLQVLGMRDTPQNFWRVWARNELEACSSGAMKRTKIEKTGTREPDEKALSVLSDLRISHECPCPVASYLFKWIQEERSGAAGTPEPLRVLLDNISTTLIVLCLENSGITGAQVGAFLPSLRCRSQLTTFCFISNFMAIEPAEPHCQAEQLHPGAVLSSSGGTEPQFSAAEAVGGFLAGSKHGESPT</sequence>
<dbReference type="GeneID" id="111815706"/>
<keyword evidence="1" id="KW-0433">Leucine-rich repeat</keyword>
<evidence type="ECO:0000256" key="2">
    <source>
        <dbReference type="ARBA" id="ARBA00022737"/>
    </source>
</evidence>
<accession>A0A6P6E3W3</accession>
<organism evidence="3 4">
    <name type="scientific">Octodon degus</name>
    <name type="common">Degu</name>
    <name type="synonym">Sciurus degus</name>
    <dbReference type="NCBI Taxonomy" id="10160"/>
    <lineage>
        <taxon>Eukaryota</taxon>
        <taxon>Metazoa</taxon>
        <taxon>Chordata</taxon>
        <taxon>Craniata</taxon>
        <taxon>Vertebrata</taxon>
        <taxon>Euteleostomi</taxon>
        <taxon>Mammalia</taxon>
        <taxon>Eutheria</taxon>
        <taxon>Euarchontoglires</taxon>
        <taxon>Glires</taxon>
        <taxon>Rodentia</taxon>
        <taxon>Hystricomorpha</taxon>
        <taxon>Octodontidae</taxon>
        <taxon>Octodon</taxon>
    </lineage>
</organism>
<name>A0A6P6E3W3_OCTDE</name>
<proteinExistence type="predicted"/>
<dbReference type="GO" id="GO:0005737">
    <property type="term" value="C:cytoplasm"/>
    <property type="evidence" value="ECO:0007669"/>
    <property type="project" value="UniProtKB-SubCell"/>
</dbReference>
<dbReference type="PANTHER" id="PTHR14224">
    <property type="entry name" value="SIMILAR TO PREFERENTIALLY EXPRESSED ANTIGEN IN MELANOMA-LIKE 3"/>
    <property type="match status" value="1"/>
</dbReference>
<dbReference type="InParanoid" id="A0A6P6E3W3"/>
<reference evidence="4" key="1">
    <citation type="submission" date="2025-08" db="UniProtKB">
        <authorList>
            <consortium name="RefSeq"/>
        </authorList>
    </citation>
    <scope>IDENTIFICATION</scope>
</reference>
<dbReference type="AlphaFoldDB" id="A0A6P6E3W3"/>
<gene>
    <name evidence="4" type="primary">LOC111815706</name>
</gene>
<dbReference type="PANTHER" id="PTHR14224:SF19">
    <property type="entry name" value="PRAME FAMILY MEMBER 11-RELATED"/>
    <property type="match status" value="1"/>
</dbReference>
<keyword evidence="3" id="KW-1185">Reference proteome</keyword>
<keyword evidence="2" id="KW-0677">Repeat</keyword>
<dbReference type="OrthoDB" id="9634584at2759"/>
<evidence type="ECO:0000256" key="1">
    <source>
        <dbReference type="ARBA" id="ARBA00022614"/>
    </source>
</evidence>
<evidence type="ECO:0000313" key="3">
    <source>
        <dbReference type="Proteomes" id="UP000515203"/>
    </source>
</evidence>
<dbReference type="RefSeq" id="XP_023566951.1">
    <property type="nucleotide sequence ID" value="XM_023711183.1"/>
</dbReference>
<evidence type="ECO:0000313" key="4">
    <source>
        <dbReference type="RefSeq" id="XP_023566951.1"/>
    </source>
</evidence>